<feature type="transmembrane region" description="Helical" evidence="6">
    <location>
        <begin position="278"/>
        <end position="298"/>
    </location>
</feature>
<reference evidence="8" key="1">
    <citation type="submission" date="2016-10" db="EMBL/GenBank/DDBJ databases">
        <authorList>
            <person name="Varghese N."/>
            <person name="Submissions S."/>
        </authorList>
    </citation>
    <scope>NUCLEOTIDE SEQUENCE [LARGE SCALE GENOMIC DNA]</scope>
    <source>
        <strain evidence="8">DSM 4771</strain>
    </source>
</reference>
<gene>
    <name evidence="7" type="ORF">SAMN04490247_0445</name>
</gene>
<keyword evidence="8" id="KW-1185">Reference proteome</keyword>
<feature type="transmembrane region" description="Helical" evidence="6">
    <location>
        <begin position="238"/>
        <end position="258"/>
    </location>
</feature>
<evidence type="ECO:0000256" key="3">
    <source>
        <dbReference type="ARBA" id="ARBA00022692"/>
    </source>
</evidence>
<feature type="transmembrane region" description="Helical" evidence="6">
    <location>
        <begin position="108"/>
        <end position="129"/>
    </location>
</feature>
<evidence type="ECO:0000256" key="6">
    <source>
        <dbReference type="SAM" id="Phobius"/>
    </source>
</evidence>
<feature type="transmembrane region" description="Helical" evidence="6">
    <location>
        <begin position="84"/>
        <end position="102"/>
    </location>
</feature>
<dbReference type="CDD" id="cd06580">
    <property type="entry name" value="TM_PBP1_transp_TpRbsC_like"/>
    <property type="match status" value="1"/>
</dbReference>
<proteinExistence type="predicted"/>
<dbReference type="EMBL" id="FNEV01000001">
    <property type="protein sequence ID" value="SDJ00749.1"/>
    <property type="molecule type" value="Genomic_DNA"/>
</dbReference>
<keyword evidence="5 6" id="KW-0472">Membrane</keyword>
<sequence length="348" mass="36769">MFSNRTFNIVVPLISVVLGLLAGALIMLAFGYNPVAGYAAMWNGAFGDAYFLGETVRQVTPYVLSGLAVAFAMRAGLLNIGVEGQVIVGWLAAVWVGTAFGMPPVVHVIVALLAAAVAGSLWGFVPGLLKAKLGVHEVIVTIMMNYIALYLSNSIIRSLMTDGSDRTDNVAETASLAAPWLREITFFSRIHYGFVVALLMAFTMWFVLNKTTRGFELRAVGSNPFASEYSGMKVGRNIIIAMVISGGFAGLAGAMEGLGTFQYASVSSGFTNIGFDGIAVALLGANTAIGVVLAAILFGTLKIGALNMPTEAGVPTELVDIVIALIILFVASGYIIRWAFLKFSKEGK</sequence>
<name>A0A1G8Q7F7_9BACI</name>
<comment type="subcellular location">
    <subcellularLocation>
        <location evidence="1">Cell membrane</location>
        <topology evidence="1">Multi-pass membrane protein</topology>
    </subcellularLocation>
</comment>
<feature type="transmembrane region" description="Helical" evidence="6">
    <location>
        <begin position="318"/>
        <end position="340"/>
    </location>
</feature>
<evidence type="ECO:0000256" key="4">
    <source>
        <dbReference type="ARBA" id="ARBA00022989"/>
    </source>
</evidence>
<evidence type="ECO:0000256" key="2">
    <source>
        <dbReference type="ARBA" id="ARBA00022475"/>
    </source>
</evidence>
<feature type="transmembrane region" description="Helical" evidence="6">
    <location>
        <begin position="138"/>
        <end position="156"/>
    </location>
</feature>
<dbReference type="GO" id="GO:0022857">
    <property type="term" value="F:transmembrane transporter activity"/>
    <property type="evidence" value="ECO:0007669"/>
    <property type="project" value="InterPro"/>
</dbReference>
<dbReference type="PANTHER" id="PTHR47089">
    <property type="entry name" value="ABC TRANSPORTER, PERMEASE PROTEIN"/>
    <property type="match status" value="1"/>
</dbReference>
<dbReference type="Pfam" id="PF02653">
    <property type="entry name" value="BPD_transp_2"/>
    <property type="match status" value="1"/>
</dbReference>
<dbReference type="InterPro" id="IPR001851">
    <property type="entry name" value="ABC_transp_permease"/>
</dbReference>
<dbReference type="OrthoDB" id="45037at2"/>
<dbReference type="AlphaFoldDB" id="A0A1G8Q7F7"/>
<keyword evidence="2" id="KW-1003">Cell membrane</keyword>
<keyword evidence="4 6" id="KW-1133">Transmembrane helix</keyword>
<accession>A0A1G8Q7F7</accession>
<feature type="transmembrane region" description="Helical" evidence="6">
    <location>
        <begin position="59"/>
        <end position="77"/>
    </location>
</feature>
<evidence type="ECO:0000313" key="8">
    <source>
        <dbReference type="Proteomes" id="UP000199225"/>
    </source>
</evidence>
<feature type="transmembrane region" description="Helical" evidence="6">
    <location>
        <begin position="7"/>
        <end position="32"/>
    </location>
</feature>
<dbReference type="RefSeq" id="WP_093191544.1">
    <property type="nucleotide sequence ID" value="NZ_FNEV01000001.1"/>
</dbReference>
<keyword evidence="3 6" id="KW-0812">Transmembrane</keyword>
<dbReference type="Proteomes" id="UP000199225">
    <property type="component" value="Unassembled WGS sequence"/>
</dbReference>
<organism evidence="7 8">
    <name type="scientific">Salimicrobium halophilum</name>
    <dbReference type="NCBI Taxonomy" id="86666"/>
    <lineage>
        <taxon>Bacteria</taxon>
        <taxon>Bacillati</taxon>
        <taxon>Bacillota</taxon>
        <taxon>Bacilli</taxon>
        <taxon>Bacillales</taxon>
        <taxon>Bacillaceae</taxon>
        <taxon>Salimicrobium</taxon>
    </lineage>
</organism>
<evidence type="ECO:0000313" key="7">
    <source>
        <dbReference type="EMBL" id="SDJ00749.1"/>
    </source>
</evidence>
<dbReference type="GO" id="GO:0005886">
    <property type="term" value="C:plasma membrane"/>
    <property type="evidence" value="ECO:0007669"/>
    <property type="project" value="UniProtKB-SubCell"/>
</dbReference>
<evidence type="ECO:0000256" key="5">
    <source>
        <dbReference type="ARBA" id="ARBA00023136"/>
    </source>
</evidence>
<dbReference type="PANTHER" id="PTHR47089:SF1">
    <property type="entry name" value="GUANOSINE ABC TRANSPORTER PERMEASE PROTEIN NUPP"/>
    <property type="match status" value="1"/>
</dbReference>
<protein>
    <submittedName>
        <fullName evidence="7">Nucleoside ABC transporter membrane protein</fullName>
    </submittedName>
</protein>
<evidence type="ECO:0000256" key="1">
    <source>
        <dbReference type="ARBA" id="ARBA00004651"/>
    </source>
</evidence>
<dbReference type="STRING" id="86666.SAMN04490247_0445"/>
<feature type="transmembrane region" description="Helical" evidence="6">
    <location>
        <begin position="190"/>
        <end position="208"/>
    </location>
</feature>